<keyword evidence="7" id="KW-0482">Metalloprotease</keyword>
<keyword evidence="5" id="KW-0788">Thiol protease</keyword>
<evidence type="ECO:0000256" key="3">
    <source>
        <dbReference type="ARBA" id="ARBA00022723"/>
    </source>
</evidence>
<evidence type="ECO:0000256" key="5">
    <source>
        <dbReference type="ARBA" id="ARBA00022807"/>
    </source>
</evidence>
<dbReference type="SUPFAM" id="SSF102712">
    <property type="entry name" value="JAB1/MPN domain"/>
    <property type="match status" value="1"/>
</dbReference>
<dbReference type="PROSITE" id="PS51935">
    <property type="entry name" value="NLPC_P60"/>
    <property type="match status" value="1"/>
</dbReference>
<dbReference type="AlphaFoldDB" id="A0AA42T932"/>
<organism evidence="9 10">
    <name type="scientific">Stutzerimonas stutzeri</name>
    <name type="common">Pseudomonas stutzeri</name>
    <dbReference type="NCBI Taxonomy" id="316"/>
    <lineage>
        <taxon>Bacteria</taxon>
        <taxon>Pseudomonadati</taxon>
        <taxon>Pseudomonadota</taxon>
        <taxon>Gammaproteobacteria</taxon>
        <taxon>Pseudomonadales</taxon>
        <taxon>Pseudomonadaceae</taxon>
        <taxon>Stutzerimonas</taxon>
    </lineage>
</organism>
<evidence type="ECO:0000256" key="7">
    <source>
        <dbReference type="ARBA" id="ARBA00023049"/>
    </source>
</evidence>
<gene>
    <name evidence="9" type="ORF">N5C32_00385</name>
</gene>
<dbReference type="Gene3D" id="3.40.140.10">
    <property type="entry name" value="Cytidine Deaminase, domain 2"/>
    <property type="match status" value="1"/>
</dbReference>
<comment type="similarity">
    <text evidence="1">Belongs to the peptidase C40 family.</text>
</comment>
<keyword evidence="3" id="KW-0479">Metal-binding</keyword>
<dbReference type="EMBL" id="JAOCAE010000001">
    <property type="protein sequence ID" value="MDH1234493.1"/>
    <property type="molecule type" value="Genomic_DNA"/>
</dbReference>
<keyword evidence="6" id="KW-0862">Zinc</keyword>
<dbReference type="RefSeq" id="WP_279640970.1">
    <property type="nucleotide sequence ID" value="NZ_JAOCAE010000001.1"/>
</dbReference>
<dbReference type="PANTHER" id="PTHR34858:SF1">
    <property type="entry name" value="CYSO-CYSTEINE PEPTIDASE"/>
    <property type="match status" value="1"/>
</dbReference>
<dbReference type="Pfam" id="PF14464">
    <property type="entry name" value="Prok-JAB"/>
    <property type="match status" value="1"/>
</dbReference>
<evidence type="ECO:0000256" key="4">
    <source>
        <dbReference type="ARBA" id="ARBA00022801"/>
    </source>
</evidence>
<keyword evidence="2" id="KW-0645">Protease</keyword>
<dbReference type="InterPro" id="IPR028090">
    <property type="entry name" value="JAB_dom_prok"/>
</dbReference>
<dbReference type="GO" id="GO:0008235">
    <property type="term" value="F:metalloexopeptidase activity"/>
    <property type="evidence" value="ECO:0007669"/>
    <property type="project" value="TreeGrafter"/>
</dbReference>
<feature type="domain" description="NlpC/P60" evidence="8">
    <location>
        <begin position="83"/>
        <end position="241"/>
    </location>
</feature>
<dbReference type="Gene3D" id="3.90.1720.10">
    <property type="entry name" value="endopeptidase domain like (from Nostoc punctiforme)"/>
    <property type="match status" value="1"/>
</dbReference>
<evidence type="ECO:0000256" key="2">
    <source>
        <dbReference type="ARBA" id="ARBA00022670"/>
    </source>
</evidence>
<comment type="caution">
    <text evidence="9">The sequence shown here is derived from an EMBL/GenBank/DDBJ whole genome shotgun (WGS) entry which is preliminary data.</text>
</comment>
<dbReference type="InterPro" id="IPR038765">
    <property type="entry name" value="Papain-like_cys_pep_sf"/>
</dbReference>
<dbReference type="GO" id="GO:0008270">
    <property type="term" value="F:zinc ion binding"/>
    <property type="evidence" value="ECO:0007669"/>
    <property type="project" value="TreeGrafter"/>
</dbReference>
<dbReference type="InterPro" id="IPR000064">
    <property type="entry name" value="NLP_P60_dom"/>
</dbReference>
<keyword evidence="4" id="KW-0378">Hydrolase</keyword>
<evidence type="ECO:0000313" key="10">
    <source>
        <dbReference type="Proteomes" id="UP001158500"/>
    </source>
</evidence>
<accession>A0AA42T932</accession>
<evidence type="ECO:0000256" key="1">
    <source>
        <dbReference type="ARBA" id="ARBA00007074"/>
    </source>
</evidence>
<evidence type="ECO:0000259" key="8">
    <source>
        <dbReference type="PROSITE" id="PS51935"/>
    </source>
</evidence>
<dbReference type="CDD" id="cd08073">
    <property type="entry name" value="MPN_NLPC_P60"/>
    <property type="match status" value="1"/>
</dbReference>
<evidence type="ECO:0000313" key="9">
    <source>
        <dbReference type="EMBL" id="MDH1234493.1"/>
    </source>
</evidence>
<dbReference type="GO" id="GO:0006508">
    <property type="term" value="P:proteolysis"/>
    <property type="evidence" value="ECO:0007669"/>
    <property type="project" value="UniProtKB-KW"/>
</dbReference>
<protein>
    <submittedName>
        <fullName evidence="9">C40 family peptidase</fullName>
    </submittedName>
</protein>
<dbReference type="Proteomes" id="UP001158500">
    <property type="component" value="Unassembled WGS sequence"/>
</dbReference>
<dbReference type="Pfam" id="PF00877">
    <property type="entry name" value="NLPC_P60"/>
    <property type="match status" value="1"/>
</dbReference>
<name>A0AA42T932_STUST</name>
<dbReference type="InterPro" id="IPR051929">
    <property type="entry name" value="VirAsm_ModProt"/>
</dbReference>
<evidence type="ECO:0000256" key="6">
    <source>
        <dbReference type="ARBA" id="ARBA00022833"/>
    </source>
</evidence>
<dbReference type="PANTHER" id="PTHR34858">
    <property type="entry name" value="CYSO-CYSTEINE PEPTIDASE"/>
    <property type="match status" value="1"/>
</dbReference>
<dbReference type="GO" id="GO:0008234">
    <property type="term" value="F:cysteine-type peptidase activity"/>
    <property type="evidence" value="ECO:0007669"/>
    <property type="project" value="UniProtKB-KW"/>
</dbReference>
<reference evidence="9" key="1">
    <citation type="submission" date="2022-09" db="EMBL/GenBank/DDBJ databases">
        <title>Intensive care unit water sources are persistently colonized with multi-drug resistant bacteria and are the site of extensive horizontal gene transfer of antibiotic resistance genes.</title>
        <authorList>
            <person name="Diorio-Toth L."/>
        </authorList>
    </citation>
    <scope>NUCLEOTIDE SEQUENCE</scope>
    <source>
        <strain evidence="9">GD03947</strain>
    </source>
</reference>
<proteinExistence type="inferred from homology"/>
<dbReference type="SUPFAM" id="SSF54001">
    <property type="entry name" value="Cysteine proteinases"/>
    <property type="match status" value="1"/>
</dbReference>
<sequence length="253" mass="28579">MRLPVAAKRHAETCYPVESCGLIVDGQYRPCRNVASTPNEHFVIDPADYKAAMRDGEVQAVVHSHPDYPAQPSVADRVACEESGLPWAIIPVEQGKAGKHVWLKPEGWQAPLIGREFVHGVHDCLSIVLDFYQREMGVDLGHYEREDGWWDQGKDYYRELLPRAGFRQVSNLQHGDVVLMQIRAPVPNHAGIYLDSGVLASEPEHYPAPQSILHHLYGRDSKRDPYGGYWLEKTVSIWRHETQNNQALRKAGG</sequence>